<keyword evidence="4 6" id="KW-1133">Transmembrane helix</keyword>
<dbReference type="Proteomes" id="UP000594468">
    <property type="component" value="Chromosome"/>
</dbReference>
<evidence type="ECO:0000256" key="1">
    <source>
        <dbReference type="ARBA" id="ARBA00004651"/>
    </source>
</evidence>
<dbReference type="PANTHER" id="PTHR33545">
    <property type="entry name" value="UPF0750 MEMBRANE PROTEIN YITT-RELATED"/>
    <property type="match status" value="1"/>
</dbReference>
<evidence type="ECO:0000256" key="5">
    <source>
        <dbReference type="ARBA" id="ARBA00023136"/>
    </source>
</evidence>
<feature type="transmembrane region" description="Helical" evidence="6">
    <location>
        <begin position="78"/>
        <end position="101"/>
    </location>
</feature>
<proteinExistence type="predicted"/>
<evidence type="ECO:0000313" key="9">
    <source>
        <dbReference type="Proteomes" id="UP000594468"/>
    </source>
</evidence>
<feature type="transmembrane region" description="Helical" evidence="6">
    <location>
        <begin position="12"/>
        <end position="32"/>
    </location>
</feature>
<sequence>MNRTRVLQTVWIYVQLIVGAILGAISVVVFLVPADVAPQGVSGIAAMIHEVFGFPPVGIAILLLNIPIQYLGYKMLPGGWRVVAQSLFVVVLYSVAIDVLTPMVPPGGFSNDRLLNTLFGGLLGGISGGIIYRTGANFGGTSTIAMILRYRTGVPMSSIFLYTDTAIVVLAGFVYGIEGALYAMVVVFVGGMASDYVMEGPSVIRTAFIITNRPQEVAQAVIEGLHRGVTRWDATGMYTGNERSMLYVTVSRSQVAELKNIVSGVDEHAFIVIGQGHAAYGEGFKALKRAMP</sequence>
<dbReference type="PIRSF" id="PIRSF006483">
    <property type="entry name" value="Membrane_protein_YitT"/>
    <property type="match status" value="1"/>
</dbReference>
<feature type="transmembrane region" description="Helical" evidence="6">
    <location>
        <begin position="113"/>
        <end position="132"/>
    </location>
</feature>
<keyword evidence="3 6" id="KW-0812">Transmembrane</keyword>
<dbReference type="Gene3D" id="3.30.70.120">
    <property type="match status" value="1"/>
</dbReference>
<evidence type="ECO:0000256" key="4">
    <source>
        <dbReference type="ARBA" id="ARBA00022989"/>
    </source>
</evidence>
<protein>
    <submittedName>
        <fullName evidence="8">YitT family protein</fullName>
    </submittedName>
</protein>
<keyword evidence="9" id="KW-1185">Reference proteome</keyword>
<dbReference type="InterPro" id="IPR015867">
    <property type="entry name" value="N-reg_PII/ATP_PRibTrfase_C"/>
</dbReference>
<dbReference type="Pfam" id="PF10035">
    <property type="entry name" value="DUF2179"/>
    <property type="match status" value="1"/>
</dbReference>
<dbReference type="CDD" id="cd16380">
    <property type="entry name" value="YitT_C"/>
    <property type="match status" value="1"/>
</dbReference>
<dbReference type="InterPro" id="IPR003740">
    <property type="entry name" value="YitT"/>
</dbReference>
<dbReference type="PANTHER" id="PTHR33545:SF5">
    <property type="entry name" value="UPF0750 MEMBRANE PROTEIN YITT"/>
    <property type="match status" value="1"/>
</dbReference>
<dbReference type="AlphaFoldDB" id="A0A7S8EAW5"/>
<accession>A0A7S8EAW5</accession>
<evidence type="ECO:0000256" key="3">
    <source>
        <dbReference type="ARBA" id="ARBA00022692"/>
    </source>
</evidence>
<dbReference type="InterPro" id="IPR051461">
    <property type="entry name" value="UPF0750_membrane"/>
</dbReference>
<dbReference type="Pfam" id="PF02588">
    <property type="entry name" value="YitT_membrane"/>
    <property type="match status" value="1"/>
</dbReference>
<dbReference type="EMBL" id="CP062983">
    <property type="protein sequence ID" value="QPC83598.1"/>
    <property type="molecule type" value="Genomic_DNA"/>
</dbReference>
<comment type="subcellular location">
    <subcellularLocation>
        <location evidence="1">Cell membrane</location>
        <topology evidence="1">Multi-pass membrane protein</topology>
    </subcellularLocation>
</comment>
<evidence type="ECO:0000259" key="7">
    <source>
        <dbReference type="Pfam" id="PF10035"/>
    </source>
</evidence>
<dbReference type="KEGG" id="pmet:G4Y79_04230"/>
<gene>
    <name evidence="8" type="ORF">G4Y79_04230</name>
</gene>
<feature type="transmembrane region" description="Helical" evidence="6">
    <location>
        <begin position="44"/>
        <end position="66"/>
    </location>
</feature>
<feature type="domain" description="DUF2179" evidence="7">
    <location>
        <begin position="227"/>
        <end position="281"/>
    </location>
</feature>
<dbReference type="RefSeq" id="WP_195171664.1">
    <property type="nucleotide sequence ID" value="NZ_CP062983.1"/>
</dbReference>
<dbReference type="InterPro" id="IPR019264">
    <property type="entry name" value="DUF2179"/>
</dbReference>
<dbReference type="GO" id="GO:0005886">
    <property type="term" value="C:plasma membrane"/>
    <property type="evidence" value="ECO:0007669"/>
    <property type="project" value="UniProtKB-SubCell"/>
</dbReference>
<keyword evidence="5 6" id="KW-0472">Membrane</keyword>
<name>A0A7S8EAW5_9CHLR</name>
<keyword evidence="2" id="KW-1003">Cell membrane</keyword>
<evidence type="ECO:0000256" key="6">
    <source>
        <dbReference type="SAM" id="Phobius"/>
    </source>
</evidence>
<evidence type="ECO:0000256" key="2">
    <source>
        <dbReference type="ARBA" id="ARBA00022475"/>
    </source>
</evidence>
<reference evidence="8 9" key="1">
    <citation type="submission" date="2020-02" db="EMBL/GenBank/DDBJ databases">
        <authorList>
            <person name="Zheng R.K."/>
            <person name="Sun C.M."/>
        </authorList>
    </citation>
    <scope>NUCLEOTIDE SEQUENCE [LARGE SCALE GENOMIC DNA]</scope>
    <source>
        <strain evidence="9">rifampicinis</strain>
    </source>
</reference>
<evidence type="ECO:0000313" key="8">
    <source>
        <dbReference type="EMBL" id="QPC83598.1"/>
    </source>
</evidence>
<organism evidence="8 9">
    <name type="scientific">Phototrophicus methaneseepsis</name>
    <dbReference type="NCBI Taxonomy" id="2710758"/>
    <lineage>
        <taxon>Bacteria</taxon>
        <taxon>Bacillati</taxon>
        <taxon>Chloroflexota</taxon>
        <taxon>Candidatus Thermofontia</taxon>
        <taxon>Phototrophicales</taxon>
        <taxon>Phototrophicaceae</taxon>
        <taxon>Phototrophicus</taxon>
    </lineage>
</organism>